<sequence>MLWKQLALAATAAAFLIVPETTEAENEFKALPMDVNAEIFADAVGRSVDVPCTKCKGKDTHLSMDFAVEYGTKLTLNGYELYPSADPWHGDLTATVVKGNGKKKEQLLGYSLAVGPQVFDERQHLEIVNVGLHIIEVGGRFIEGIPTITVRLIKAPTGEILIGDVSMQDAEQSGCTDMWCRIRDGWDQAWKGLRKGCGKHMQHHGHGSHNRVKAEGKHPHHGRPSHADHDYNWGELLKNIAVSVLLPVLTGITAGVGVAVFAMGICSFVAIIVRSRRRKCRRASRRTKTVINEPAAEEEKTGLMDSQEDNLDAPPQYEDRQIGDQA</sequence>
<evidence type="ECO:0000256" key="2">
    <source>
        <dbReference type="SAM" id="Phobius"/>
    </source>
</evidence>
<dbReference type="Proteomes" id="UP000029964">
    <property type="component" value="Unassembled WGS sequence"/>
</dbReference>
<keyword evidence="3" id="KW-0732">Signal</keyword>
<feature type="region of interest" description="Disordered" evidence="1">
    <location>
        <begin position="284"/>
        <end position="326"/>
    </location>
</feature>
<organism evidence="5 6">
    <name type="scientific">Hapsidospora chrysogenum (strain ATCC 11550 / CBS 779.69 / DSM 880 / IAM 14645 / JCM 23072 / IMI 49137)</name>
    <name type="common">Acremonium chrysogenum</name>
    <dbReference type="NCBI Taxonomy" id="857340"/>
    <lineage>
        <taxon>Eukaryota</taxon>
        <taxon>Fungi</taxon>
        <taxon>Dikarya</taxon>
        <taxon>Ascomycota</taxon>
        <taxon>Pezizomycotina</taxon>
        <taxon>Sordariomycetes</taxon>
        <taxon>Hypocreomycetidae</taxon>
        <taxon>Hypocreales</taxon>
        <taxon>Bionectriaceae</taxon>
        <taxon>Hapsidospora</taxon>
    </lineage>
</organism>
<dbReference type="PANTHER" id="PTHR40622:SF1">
    <property type="match status" value="1"/>
</dbReference>
<comment type="caution">
    <text evidence="5">The sequence shown here is derived from an EMBL/GenBank/DDBJ whole genome shotgun (WGS) entry which is preliminary data.</text>
</comment>
<evidence type="ECO:0000313" key="5">
    <source>
        <dbReference type="EMBL" id="KFH46550.1"/>
    </source>
</evidence>
<feature type="domain" description="DUF7728" evidence="4">
    <location>
        <begin position="57"/>
        <end position="169"/>
    </location>
</feature>
<evidence type="ECO:0000256" key="3">
    <source>
        <dbReference type="SAM" id="SignalP"/>
    </source>
</evidence>
<feature type="compositionally biased region" description="Basic residues" evidence="1">
    <location>
        <begin position="198"/>
        <end position="211"/>
    </location>
</feature>
<keyword evidence="2" id="KW-1133">Transmembrane helix</keyword>
<feature type="compositionally biased region" description="Basic and acidic residues" evidence="1">
    <location>
        <begin position="317"/>
        <end position="326"/>
    </location>
</feature>
<name>A0A086TB18_HAPC1</name>
<keyword evidence="6" id="KW-1185">Reference proteome</keyword>
<dbReference type="Pfam" id="PF24854">
    <property type="entry name" value="DUF7728"/>
    <property type="match status" value="1"/>
</dbReference>
<protein>
    <recommendedName>
        <fullName evidence="4">DUF7728 domain-containing protein</fullName>
    </recommendedName>
</protein>
<evidence type="ECO:0000259" key="4">
    <source>
        <dbReference type="Pfam" id="PF24854"/>
    </source>
</evidence>
<keyword evidence="2" id="KW-0812">Transmembrane</keyword>
<keyword evidence="2" id="KW-0472">Membrane</keyword>
<reference evidence="6" key="1">
    <citation type="journal article" date="2014" name="Genome Announc.">
        <title>Genome sequence and annotation of Acremonium chrysogenum, producer of the beta-lactam antibiotic cephalosporin C.</title>
        <authorList>
            <person name="Terfehr D."/>
            <person name="Dahlmann T.A."/>
            <person name="Specht T."/>
            <person name="Zadra I."/>
            <person name="Kuernsteiner H."/>
            <person name="Kueck U."/>
        </authorList>
    </citation>
    <scope>NUCLEOTIDE SEQUENCE [LARGE SCALE GENOMIC DNA]</scope>
    <source>
        <strain evidence="6">ATCC 11550 / CBS 779.69 / DSM 880 / IAM 14645 / JCM 23072 / IMI 49137</strain>
    </source>
</reference>
<dbReference type="AlphaFoldDB" id="A0A086TB18"/>
<evidence type="ECO:0000313" key="6">
    <source>
        <dbReference type="Proteomes" id="UP000029964"/>
    </source>
</evidence>
<gene>
    <name evidence="5" type="ORF">ACRE_026270</name>
</gene>
<feature type="chain" id="PRO_5001815573" description="DUF7728 domain-containing protein" evidence="3">
    <location>
        <begin position="25"/>
        <end position="326"/>
    </location>
</feature>
<dbReference type="HOGENOM" id="CLU_038083_0_0_1"/>
<evidence type="ECO:0000256" key="1">
    <source>
        <dbReference type="SAM" id="MobiDB-lite"/>
    </source>
</evidence>
<proteinExistence type="predicted"/>
<accession>A0A086TB18</accession>
<feature type="transmembrane region" description="Helical" evidence="2">
    <location>
        <begin position="244"/>
        <end position="273"/>
    </location>
</feature>
<feature type="signal peptide" evidence="3">
    <location>
        <begin position="1"/>
        <end position="24"/>
    </location>
</feature>
<dbReference type="OrthoDB" id="5409353at2759"/>
<dbReference type="PANTHER" id="PTHR40622">
    <property type="match status" value="1"/>
</dbReference>
<dbReference type="InterPro" id="IPR056145">
    <property type="entry name" value="DUF7728"/>
</dbReference>
<feature type="region of interest" description="Disordered" evidence="1">
    <location>
        <begin position="198"/>
        <end position="227"/>
    </location>
</feature>
<dbReference type="EMBL" id="JPKY01000018">
    <property type="protein sequence ID" value="KFH46550.1"/>
    <property type="molecule type" value="Genomic_DNA"/>
</dbReference>